<dbReference type="InterPro" id="IPR011060">
    <property type="entry name" value="RibuloseP-bd_barrel"/>
</dbReference>
<dbReference type="OrthoDB" id="5581965at2"/>
<name>A0A443ITF6_9BACI</name>
<keyword evidence="3" id="KW-1185">Reference proteome</keyword>
<dbReference type="Pfam" id="PF25509">
    <property type="entry name" value="DUF7916"/>
    <property type="match status" value="1"/>
</dbReference>
<dbReference type="EMBL" id="QYTU02000018">
    <property type="protein sequence ID" value="RWR10660.1"/>
    <property type="molecule type" value="Genomic_DNA"/>
</dbReference>
<organism evidence="2 3">
    <name type="scientific">Siminovitchia fortis</name>
    <dbReference type="NCBI Taxonomy" id="254758"/>
    <lineage>
        <taxon>Bacteria</taxon>
        <taxon>Bacillati</taxon>
        <taxon>Bacillota</taxon>
        <taxon>Bacilli</taxon>
        <taxon>Bacillales</taxon>
        <taxon>Bacillaceae</taxon>
        <taxon>Siminovitchia</taxon>
    </lineage>
</organism>
<feature type="non-terminal residue" evidence="2">
    <location>
        <position position="236"/>
    </location>
</feature>
<dbReference type="RefSeq" id="WP_120072917.1">
    <property type="nucleotide sequence ID" value="NZ_QYTU02000018.1"/>
</dbReference>
<evidence type="ECO:0000313" key="2">
    <source>
        <dbReference type="EMBL" id="RWR10660.1"/>
    </source>
</evidence>
<dbReference type="GO" id="GO:0016787">
    <property type="term" value="F:hydrolase activity"/>
    <property type="evidence" value="ECO:0007669"/>
    <property type="project" value="UniProtKB-KW"/>
</dbReference>
<dbReference type="InterPro" id="IPR057238">
    <property type="entry name" value="DUF7916"/>
</dbReference>
<proteinExistence type="predicted"/>
<comment type="caution">
    <text evidence="2">The sequence shown here is derived from an EMBL/GenBank/DDBJ whole genome shotgun (WGS) entry which is preliminary data.</text>
</comment>
<dbReference type="SUPFAM" id="SSF51366">
    <property type="entry name" value="Ribulose-phoshate binding barrel"/>
    <property type="match status" value="1"/>
</dbReference>
<feature type="domain" description="DUF7916" evidence="1">
    <location>
        <begin position="5"/>
        <end position="227"/>
    </location>
</feature>
<dbReference type="AlphaFoldDB" id="A0A443ITF6"/>
<accession>A0A443ITF6</accession>
<reference evidence="2" key="1">
    <citation type="submission" date="2018-12" db="EMBL/GenBank/DDBJ databases">
        <authorList>
            <person name="Sun L."/>
            <person name="Chen Z."/>
        </authorList>
    </citation>
    <scope>NUCLEOTIDE SEQUENCE [LARGE SCALE GENOMIC DNA]</scope>
    <source>
        <strain evidence="2">DSM 16012</strain>
    </source>
</reference>
<sequence>MKRLLDCTATDFAQMGGRALVQAIKASEGRVVLSEVIGAFQPLYPPGASNAEVAAAFGADMVLLNFFDLFQPLIQGIETERPEEIVTRLKRLIGRPVGVNLEPVDPSAKALEQLVTLPEGRTPTKKTLEKVIKLGFDFICLTGNPKTGVTKEQITRAVRLSREVLGADMLIIAGKMHGAGVAGESSEDIFSQNAVQSFIEAGADIILLPAPGTVPGITAAALQEQIASLALHKCSW</sequence>
<protein>
    <submittedName>
        <fullName evidence="2">Haloacid dehalogenase-like hydrolase</fullName>
    </submittedName>
</protein>
<dbReference type="Proteomes" id="UP000273811">
    <property type="component" value="Unassembled WGS sequence"/>
</dbReference>
<evidence type="ECO:0000259" key="1">
    <source>
        <dbReference type="Pfam" id="PF25509"/>
    </source>
</evidence>
<gene>
    <name evidence="2" type="ORF">D4N35_009650</name>
</gene>
<evidence type="ECO:0000313" key="3">
    <source>
        <dbReference type="Proteomes" id="UP000273811"/>
    </source>
</evidence>